<dbReference type="PANTHER" id="PTHR31635">
    <property type="entry name" value="REVERSE TRANSCRIPTASE DOMAIN-CONTAINING PROTEIN-RELATED"/>
    <property type="match status" value="1"/>
</dbReference>
<dbReference type="InterPro" id="IPR000793">
    <property type="entry name" value="ATP_synth_asu_C"/>
</dbReference>
<dbReference type="InterPro" id="IPR036691">
    <property type="entry name" value="Endo/exonu/phosph_ase_sf"/>
</dbReference>
<dbReference type="InterPro" id="IPR038376">
    <property type="entry name" value="ATP_synth_asu_C_sf"/>
</dbReference>
<dbReference type="SUPFAM" id="SSF56219">
    <property type="entry name" value="DNase I-like"/>
    <property type="match status" value="1"/>
</dbReference>
<dbReference type="Pfam" id="PF00306">
    <property type="entry name" value="ATP-synt_ab_C"/>
    <property type="match status" value="1"/>
</dbReference>
<dbReference type="InterPro" id="IPR043502">
    <property type="entry name" value="DNA/RNA_pol_sf"/>
</dbReference>
<dbReference type="CDD" id="cd18113">
    <property type="entry name" value="ATP-synt_F1_alpha_C"/>
    <property type="match status" value="1"/>
</dbReference>
<dbReference type="PANTHER" id="PTHR31635:SF196">
    <property type="entry name" value="REVERSE TRANSCRIPTASE DOMAIN-CONTAINING PROTEIN-RELATED"/>
    <property type="match status" value="1"/>
</dbReference>
<dbReference type="SUPFAM" id="SSF56672">
    <property type="entry name" value="DNA/RNA polymerases"/>
    <property type="match status" value="1"/>
</dbReference>
<evidence type="ECO:0000313" key="3">
    <source>
        <dbReference type="Proteomes" id="UP000829196"/>
    </source>
</evidence>
<evidence type="ECO:0000259" key="1">
    <source>
        <dbReference type="PROSITE" id="PS50878"/>
    </source>
</evidence>
<reference evidence="2" key="1">
    <citation type="journal article" date="2022" name="Front. Genet.">
        <title>Chromosome-Scale Assembly of the Dendrobium nobile Genome Provides Insights Into the Molecular Mechanism of the Biosynthesis of the Medicinal Active Ingredient of Dendrobium.</title>
        <authorList>
            <person name="Xu Q."/>
            <person name="Niu S.-C."/>
            <person name="Li K.-L."/>
            <person name="Zheng P.-J."/>
            <person name="Zhang X.-J."/>
            <person name="Jia Y."/>
            <person name="Liu Y."/>
            <person name="Niu Y.-X."/>
            <person name="Yu L.-H."/>
            <person name="Chen D.-F."/>
            <person name="Zhang G.-Q."/>
        </authorList>
    </citation>
    <scope>NUCLEOTIDE SEQUENCE</scope>
    <source>
        <tissue evidence="2">Leaf</tissue>
    </source>
</reference>
<dbReference type="SMR" id="A0A8T3A8C1"/>
<dbReference type="PROSITE" id="PS50878">
    <property type="entry name" value="RT_POL"/>
    <property type="match status" value="1"/>
</dbReference>
<gene>
    <name evidence="2" type="ORF">KFK09_026480</name>
</gene>
<dbReference type="Gene3D" id="3.40.50.12240">
    <property type="match status" value="1"/>
</dbReference>
<sequence length="1263" mass="145286">MGNVMSKPVQKADPIELKKGDNLSNLNTMYDELLVQNKEDVGQQNSAKNSHPIEVSNRFDALMVDFGDEPVKNYVEDDNSEALGRQGTVEINEGGNNAAKFGDIGMKSSGVVVQNGSSKVKLVKEIRSLGPIETDQKKKIRDGRREAALYLKEVVREQDVCFVGLLETKMTHIGRKEIDYLIGNNWDFFHVPAVGLSGGMVVLWDKRIVSFVVKDTSSQVILGYLLIPSMGMWKIATVYGSRCCNEREELWRQLEDGLKEPNPAIIGEDFNCILSKEEKRGGKRFLFSKGPREMKQFMSNLDFHDVRSIGPKYTWCNNKEGTSRIWERLDRCLLNSIALQRIPTAMTRHLARVASDHSPIAIKLDGKIQVKRNNIKFEDTWRSYPVARSIVYHSWKKNDFGDHSEVLQRKNYRTMKALFFWSKSKCKNLKTLKEDLKKEIIELQNKEADRIGWTNKDLILLRSKVLELNVTLNQLATWWNQRAKARWHEEGDNNSKMFHNFASARRNGKRVVQIRYVNNIVHFEEDEIEKLFTHFFEAKWRRRNCELNGWPNVSEKQRLSQSVVDELCSDFTVAELQTSVFQQGNNRAPGMDGVTSSFYKCYWDIVWRTLWAAIRSFLNSGHMNKSWKDTLIVFIAKIKCPLTPSDYRPISLCQINYKIVATILVNRLKKCICNLIIEEQMTFMPGRSISEHCLLAQEIVHKFKFSKNKKGLMALKLDMEQAYNSMEWPVLDQILKWYGFPYMFSKLLMDCVVGVRFSIMINGRNFEWIDAHSGFWQGCPLSPYLFIMCFLLLSNSIEQKGQDLGIRVSPRGPRITHLLYADDVLLFSHVSISLAKSLKKIVEDFCNWKGQRINVNKSQILFGRAAGYTIKKKVTRFLGYKNVKEMSYFGIKLSLRRLKLADFQDLLSNVLDKLNAWGKKTLSLGDFVMLISNVQIIPGMDDRRELLWMMLGKSISAMYFEYTLKCNYNFDYEDYFTWLFKLKLNKKVEIFWWRLGKSAIPTQIFLHYRRLGLDKNCIQGCGIGIPIFQTINSCLEELRRFSNRNPGIVKIYCIVVYLSWRNRNCVKHGKFALPSSVTASNALALVSIKGDHLMIKEGSSVKTIGRIAQILVSEAFLGHVINALAKPIDGRSEISSSESLLIKSVTPELEAFAQFASDLDKATQNQLARGQRLRELLKQSQSEPPAMEDHIATIYTGTNGYLDALEIGQVKKFLVGLRTYLTKNKPKFQEILSSTKIFTEEAETLLREAIQEQIELFLLQEQT</sequence>
<accession>A0A8T3A8C1</accession>
<comment type="caution">
    <text evidence="2">The sequence shown here is derived from an EMBL/GenBank/DDBJ whole genome shotgun (WGS) entry which is preliminary data.</text>
</comment>
<dbReference type="Gene3D" id="1.20.150.20">
    <property type="entry name" value="ATP synthase alpha/beta chain, C-terminal domain"/>
    <property type="match status" value="1"/>
</dbReference>
<dbReference type="InterPro" id="IPR000477">
    <property type="entry name" value="RT_dom"/>
</dbReference>
<evidence type="ECO:0000313" key="2">
    <source>
        <dbReference type="EMBL" id="KAI0492211.1"/>
    </source>
</evidence>
<proteinExistence type="predicted"/>
<protein>
    <recommendedName>
        <fullName evidence="1">Reverse transcriptase domain-containing protein</fullName>
    </recommendedName>
</protein>
<organism evidence="2 3">
    <name type="scientific">Dendrobium nobile</name>
    <name type="common">Orchid</name>
    <dbReference type="NCBI Taxonomy" id="94219"/>
    <lineage>
        <taxon>Eukaryota</taxon>
        <taxon>Viridiplantae</taxon>
        <taxon>Streptophyta</taxon>
        <taxon>Embryophyta</taxon>
        <taxon>Tracheophyta</taxon>
        <taxon>Spermatophyta</taxon>
        <taxon>Magnoliopsida</taxon>
        <taxon>Liliopsida</taxon>
        <taxon>Asparagales</taxon>
        <taxon>Orchidaceae</taxon>
        <taxon>Epidendroideae</taxon>
        <taxon>Malaxideae</taxon>
        <taxon>Dendrobiinae</taxon>
        <taxon>Dendrobium</taxon>
    </lineage>
</organism>
<keyword evidence="3" id="KW-1185">Reference proteome</keyword>
<dbReference type="Gene3D" id="3.60.10.10">
    <property type="entry name" value="Endonuclease/exonuclease/phosphatase"/>
    <property type="match status" value="1"/>
</dbReference>
<dbReference type="CDD" id="cd01650">
    <property type="entry name" value="RT_nLTR_like"/>
    <property type="match status" value="1"/>
</dbReference>
<feature type="domain" description="Reverse transcriptase" evidence="1">
    <location>
        <begin position="616"/>
        <end position="882"/>
    </location>
</feature>
<dbReference type="AlphaFoldDB" id="A0A8T3A8C1"/>
<dbReference type="Proteomes" id="UP000829196">
    <property type="component" value="Unassembled WGS sequence"/>
</dbReference>
<dbReference type="GO" id="GO:0015986">
    <property type="term" value="P:proton motive force-driven ATP synthesis"/>
    <property type="evidence" value="ECO:0007669"/>
    <property type="project" value="InterPro"/>
</dbReference>
<dbReference type="SUPFAM" id="SSF47917">
    <property type="entry name" value="C-terminal domain of alpha and beta subunits of F1 ATP synthase"/>
    <property type="match status" value="1"/>
</dbReference>
<name>A0A8T3A8C1_DENNO</name>
<dbReference type="OrthoDB" id="447743at2759"/>
<dbReference type="Pfam" id="PF00078">
    <property type="entry name" value="RVT_1"/>
    <property type="match status" value="1"/>
</dbReference>
<dbReference type="EMBL" id="JAGYWB010000018">
    <property type="protein sequence ID" value="KAI0492211.1"/>
    <property type="molecule type" value="Genomic_DNA"/>
</dbReference>